<accession>E6PXL9</accession>
<comment type="caution">
    <text evidence="2">The sequence shown here is derived from an EMBL/GenBank/DDBJ whole genome shotgun (WGS) entry which is preliminary data.</text>
</comment>
<feature type="transmembrane region" description="Helical" evidence="1">
    <location>
        <begin position="56"/>
        <end position="77"/>
    </location>
</feature>
<evidence type="ECO:0000313" key="2">
    <source>
        <dbReference type="EMBL" id="CBH99678.1"/>
    </source>
</evidence>
<name>E6PXL9_9ZZZZ</name>
<gene>
    <name evidence="2" type="ORF">CARN3_0620</name>
</gene>
<proteinExistence type="predicted"/>
<dbReference type="AlphaFoldDB" id="E6PXL9"/>
<protein>
    <submittedName>
        <fullName evidence="2">Uncharacterized protein</fullName>
    </submittedName>
</protein>
<sequence length="85" mass="9325">MHQYASAALKQKVEGESPSNPFLRRLAICLVQSVFNAIIVAKYAGMLYGATNHDPLQQAGVTLLFAALLGSLARMWFLTLKSRIC</sequence>
<organism evidence="2">
    <name type="scientific">mine drainage metagenome</name>
    <dbReference type="NCBI Taxonomy" id="410659"/>
    <lineage>
        <taxon>unclassified sequences</taxon>
        <taxon>metagenomes</taxon>
        <taxon>ecological metagenomes</taxon>
    </lineage>
</organism>
<reference evidence="2" key="1">
    <citation type="submission" date="2009-10" db="EMBL/GenBank/DDBJ databases">
        <title>Diversity of trophic interactions inside an arsenic-rich microbial ecosystem.</title>
        <authorList>
            <person name="Bertin P.N."/>
            <person name="Heinrich-Salmeron A."/>
            <person name="Pelletier E."/>
            <person name="Goulhen-Chollet F."/>
            <person name="Arsene-Ploetze F."/>
            <person name="Gallien S."/>
            <person name="Calteau A."/>
            <person name="Vallenet D."/>
            <person name="Casiot C."/>
            <person name="Chane-Woon-Ming B."/>
            <person name="Giloteaux L."/>
            <person name="Barakat M."/>
            <person name="Bonnefoy V."/>
            <person name="Bruneel O."/>
            <person name="Chandler M."/>
            <person name="Cleiss J."/>
            <person name="Duran R."/>
            <person name="Elbaz-Poulichet F."/>
            <person name="Fonknechten N."/>
            <person name="Lauga B."/>
            <person name="Mornico D."/>
            <person name="Ortet P."/>
            <person name="Schaeffer C."/>
            <person name="Siguier P."/>
            <person name="Alexander Thil Smith A."/>
            <person name="Van Dorsselaer A."/>
            <person name="Weissenbach J."/>
            <person name="Medigue C."/>
            <person name="Le Paslier D."/>
        </authorList>
    </citation>
    <scope>NUCLEOTIDE SEQUENCE</scope>
</reference>
<evidence type="ECO:0000256" key="1">
    <source>
        <dbReference type="SAM" id="Phobius"/>
    </source>
</evidence>
<feature type="transmembrane region" description="Helical" evidence="1">
    <location>
        <begin position="26"/>
        <end position="44"/>
    </location>
</feature>
<keyword evidence="1" id="KW-1133">Transmembrane helix</keyword>
<dbReference type="EMBL" id="CABN01000040">
    <property type="protein sequence ID" value="CBH99678.1"/>
    <property type="molecule type" value="Genomic_DNA"/>
</dbReference>
<keyword evidence="1" id="KW-0472">Membrane</keyword>
<keyword evidence="1" id="KW-0812">Transmembrane</keyword>